<organism evidence="1 2">
    <name type="scientific">Croceitalea dokdonensis DOKDO 023</name>
    <dbReference type="NCBI Taxonomy" id="1300341"/>
    <lineage>
        <taxon>Bacteria</taxon>
        <taxon>Pseudomonadati</taxon>
        <taxon>Bacteroidota</taxon>
        <taxon>Flavobacteriia</taxon>
        <taxon>Flavobacteriales</taxon>
        <taxon>Flavobacteriaceae</taxon>
        <taxon>Croceitalea</taxon>
    </lineage>
</organism>
<proteinExistence type="predicted"/>
<protein>
    <submittedName>
        <fullName evidence="1">Uncharacterized protein</fullName>
    </submittedName>
</protein>
<reference evidence="1 2" key="1">
    <citation type="submission" date="2015-09" db="EMBL/GenBank/DDBJ databases">
        <title>Genome sequence of the marine flavobacterium Croceitalea dokdonensis DOKDO 023 that contains proton- and sodium-pumping rhodopsins.</title>
        <authorList>
            <person name="Kwon S.-K."/>
            <person name="Lee H.K."/>
            <person name="Kwak M.-J."/>
            <person name="Kim J.F."/>
        </authorList>
    </citation>
    <scope>NUCLEOTIDE SEQUENCE [LARGE SCALE GENOMIC DNA]</scope>
    <source>
        <strain evidence="1 2">DOKDO 023</strain>
    </source>
</reference>
<accession>A0A0P7A760</accession>
<evidence type="ECO:0000313" key="2">
    <source>
        <dbReference type="Proteomes" id="UP000050280"/>
    </source>
</evidence>
<dbReference type="STRING" id="1300341.I595_1029"/>
<dbReference type="PATRIC" id="fig|1300341.3.peg.1234"/>
<gene>
    <name evidence="1" type="ORF">I595_1029</name>
</gene>
<comment type="caution">
    <text evidence="1">The sequence shown here is derived from an EMBL/GenBank/DDBJ whole genome shotgun (WGS) entry which is preliminary data.</text>
</comment>
<evidence type="ECO:0000313" key="1">
    <source>
        <dbReference type="EMBL" id="KPM32603.1"/>
    </source>
</evidence>
<dbReference type="RefSeq" id="WP_054558235.1">
    <property type="nucleotide sequence ID" value="NZ_LDJX01000002.1"/>
</dbReference>
<name>A0A0P7A760_9FLAO</name>
<dbReference type="OrthoDB" id="978006at2"/>
<dbReference type="Proteomes" id="UP000050280">
    <property type="component" value="Unassembled WGS sequence"/>
</dbReference>
<keyword evidence="2" id="KW-1185">Reference proteome</keyword>
<dbReference type="AlphaFoldDB" id="A0A0P7A760"/>
<dbReference type="EMBL" id="LDJX01000002">
    <property type="protein sequence ID" value="KPM32603.1"/>
    <property type="molecule type" value="Genomic_DNA"/>
</dbReference>
<sequence>MIAKHIFLGTAAFFGFVFTYGQVGTNVTSASANTFNLPTAFLQNTALKKNGNLPNDLVGSPYLNENFLNATIIANDTSSYPARLRYNAYADEIEMKKDGEITALFKRPYLEAQIIGDRYRIIEFERNNKTVSGYAISLNESDGMQLYKRVSKIFVPGKEAVSSYKQSTPPTFNDDVSYYLTSPEIKVAKEIKLKKKDLLEHLGNEEKLKEFLKQSSNKLKSEKEAIELIEYANTLNNPNTP</sequence>